<dbReference type="EC" id="2.4.-.-" evidence="7"/>
<proteinExistence type="predicted"/>
<name>A0ABS8PCZ3_9PSEU</name>
<dbReference type="PANTHER" id="PTHR22913:SF12">
    <property type="entry name" value="MANNURONAN SYNTHASE"/>
    <property type="match status" value="1"/>
</dbReference>
<dbReference type="Gene3D" id="3.90.550.10">
    <property type="entry name" value="Spore Coat Polysaccharide Biosynthesis Protein SpsA, Chain A"/>
    <property type="match status" value="1"/>
</dbReference>
<dbReference type="GO" id="GO:0016757">
    <property type="term" value="F:glycosyltransferase activity"/>
    <property type="evidence" value="ECO:0007669"/>
    <property type="project" value="UniProtKB-KW"/>
</dbReference>
<keyword evidence="2" id="KW-1003">Cell membrane</keyword>
<evidence type="ECO:0000256" key="2">
    <source>
        <dbReference type="ARBA" id="ARBA00022475"/>
    </source>
</evidence>
<gene>
    <name evidence="7" type="ORF">LQ327_22515</name>
</gene>
<keyword evidence="3 7" id="KW-0328">Glycosyltransferase</keyword>
<keyword evidence="8" id="KW-1185">Reference proteome</keyword>
<dbReference type="PANTHER" id="PTHR22913">
    <property type="entry name" value="HYALURONAN SYNTHASE"/>
    <property type="match status" value="1"/>
</dbReference>
<reference evidence="7 8" key="1">
    <citation type="submission" date="2021-11" db="EMBL/GenBank/DDBJ databases">
        <title>Draft genome sequence of Actinomycetospora sp. SF1 isolated from the rhizosphere soil.</title>
        <authorList>
            <person name="Duangmal K."/>
            <person name="Chantavorakit T."/>
        </authorList>
    </citation>
    <scope>NUCLEOTIDE SEQUENCE [LARGE SCALE GENOMIC DNA]</scope>
    <source>
        <strain evidence="7 8">TBRC 5722</strain>
    </source>
</reference>
<comment type="caution">
    <text evidence="7">The sequence shown here is derived from an EMBL/GenBank/DDBJ whole genome shotgun (WGS) entry which is preliminary data.</text>
</comment>
<accession>A0ABS8PCZ3</accession>
<dbReference type="EMBL" id="JAJNDB010000005">
    <property type="protein sequence ID" value="MCD2196150.1"/>
    <property type="molecule type" value="Genomic_DNA"/>
</dbReference>
<keyword evidence="5 6" id="KW-0472">Membrane</keyword>
<dbReference type="Pfam" id="PF13641">
    <property type="entry name" value="Glyco_tranf_2_3"/>
    <property type="match status" value="1"/>
</dbReference>
<dbReference type="SUPFAM" id="SSF53448">
    <property type="entry name" value="Nucleotide-diphospho-sugar transferases"/>
    <property type="match status" value="1"/>
</dbReference>
<evidence type="ECO:0000256" key="6">
    <source>
        <dbReference type="SAM" id="Phobius"/>
    </source>
</evidence>
<protein>
    <submittedName>
        <fullName evidence="7">Glycosyltransferase</fullName>
        <ecNumber evidence="7">2.4.-.-</ecNumber>
    </submittedName>
</protein>
<dbReference type="InterPro" id="IPR029044">
    <property type="entry name" value="Nucleotide-diphossugar_trans"/>
</dbReference>
<dbReference type="Proteomes" id="UP001199469">
    <property type="component" value="Unassembled WGS sequence"/>
</dbReference>
<feature type="transmembrane region" description="Helical" evidence="6">
    <location>
        <begin position="45"/>
        <end position="65"/>
    </location>
</feature>
<sequence length="508" mass="55731">MTVTVRRARRRGIMIAAVTLIGFGVWAAHHAVAASYTFTGRGTQFGLLFLVAFVMLGVQTVLYYLESPYTTTPEQDRELDALRVVIPVPVYNEDPGLLRECLWSMLGQRRLPGLVYVVDDGSKLDYSALRDEYVVAAAAVGVEVRWVRTANGGKRHAQGLVFADTPDADVYVTVDSDAILVPDAIEEVLKPLADPRVQSVAGIVLAANARKNLLTRVTDLWFVTGQLVDRSAASTTGSVLVNSGPLAAYRGGMVRDHLESYLNETFFGRGVEFSDDSMLTIFALTRGKAVQQPTAFALTAMPENLSHHLRQYLRWMRGAFIRSWWRFKYLPLSSVAFWNHLVAWAQMLIATMLFLLLFIIGPAAAGGISPLLFVVPVIVGFAQSLRYLTIRRSDESVWSQLATLALSPVATLWAFTVLRVVRWYGMATCLKTGWGTREEIEVTSFGGAPVELAPAESLCEVLDLKALVAAHKAVVSGTGPRHTPAAVAARLNWWGPASEVELAGRHRA</sequence>
<evidence type="ECO:0000256" key="3">
    <source>
        <dbReference type="ARBA" id="ARBA00022676"/>
    </source>
</evidence>
<feature type="transmembrane region" description="Helical" evidence="6">
    <location>
        <begin position="401"/>
        <end position="421"/>
    </location>
</feature>
<keyword evidence="6" id="KW-0812">Transmembrane</keyword>
<dbReference type="RefSeq" id="WP_230738004.1">
    <property type="nucleotide sequence ID" value="NZ_JAJNDB010000005.1"/>
</dbReference>
<evidence type="ECO:0000256" key="5">
    <source>
        <dbReference type="ARBA" id="ARBA00023136"/>
    </source>
</evidence>
<keyword evidence="6" id="KW-1133">Transmembrane helix</keyword>
<feature type="transmembrane region" description="Helical" evidence="6">
    <location>
        <begin position="12"/>
        <end position="33"/>
    </location>
</feature>
<keyword evidence="4 7" id="KW-0808">Transferase</keyword>
<evidence type="ECO:0000256" key="4">
    <source>
        <dbReference type="ARBA" id="ARBA00022679"/>
    </source>
</evidence>
<evidence type="ECO:0000313" key="8">
    <source>
        <dbReference type="Proteomes" id="UP001199469"/>
    </source>
</evidence>
<comment type="subcellular location">
    <subcellularLocation>
        <location evidence="1">Cell membrane</location>
    </subcellularLocation>
</comment>
<organism evidence="7 8">
    <name type="scientific">Actinomycetospora endophytica</name>
    <dbReference type="NCBI Taxonomy" id="2291215"/>
    <lineage>
        <taxon>Bacteria</taxon>
        <taxon>Bacillati</taxon>
        <taxon>Actinomycetota</taxon>
        <taxon>Actinomycetes</taxon>
        <taxon>Pseudonocardiales</taxon>
        <taxon>Pseudonocardiaceae</taxon>
        <taxon>Actinomycetospora</taxon>
    </lineage>
</organism>
<evidence type="ECO:0000313" key="7">
    <source>
        <dbReference type="EMBL" id="MCD2196150.1"/>
    </source>
</evidence>
<evidence type="ECO:0000256" key="1">
    <source>
        <dbReference type="ARBA" id="ARBA00004236"/>
    </source>
</evidence>